<sequence>MNTTTRRAVLTVGALAASAAAVPIAAVAGFRSDPPPIVPARFDAASWSDAPPDDLFGLALMRIGGRLRLVDLNGTPEPGDEVVAIVNEASGRTPHFGLIQAADPGPHDPRPYGDRSVWMRIPVPDGHHAAWAVRAALAVGVVIQEGPDHD</sequence>
<dbReference type="EMBL" id="JACIGI010000058">
    <property type="protein sequence ID" value="MBB4287865.1"/>
    <property type="molecule type" value="Genomic_DNA"/>
</dbReference>
<evidence type="ECO:0000313" key="2">
    <source>
        <dbReference type="EMBL" id="MBB4287865.1"/>
    </source>
</evidence>
<keyword evidence="3" id="KW-1185">Reference proteome</keyword>
<dbReference type="PROSITE" id="PS51318">
    <property type="entry name" value="TAT"/>
    <property type="match status" value="1"/>
</dbReference>
<keyword evidence="1" id="KW-0732">Signal</keyword>
<dbReference type="RefSeq" id="WP_184438026.1">
    <property type="nucleotide sequence ID" value="NZ_JACIGI010000058.1"/>
</dbReference>
<feature type="chain" id="PRO_5031213949" evidence="1">
    <location>
        <begin position="26"/>
        <end position="150"/>
    </location>
</feature>
<dbReference type="InterPro" id="IPR006311">
    <property type="entry name" value="TAT_signal"/>
</dbReference>
<dbReference type="Proteomes" id="UP000555728">
    <property type="component" value="Unassembled WGS sequence"/>
</dbReference>
<dbReference type="AlphaFoldDB" id="A0A7W6WMA6"/>
<protein>
    <submittedName>
        <fullName evidence="2">Uncharacterized protein</fullName>
    </submittedName>
</protein>
<reference evidence="2 3" key="1">
    <citation type="submission" date="2020-08" db="EMBL/GenBank/DDBJ databases">
        <title>Genome sequencing of Purple Non-Sulfur Bacteria from various extreme environments.</title>
        <authorList>
            <person name="Mayer M."/>
        </authorList>
    </citation>
    <scope>NUCLEOTIDE SEQUENCE [LARGE SCALE GENOMIC DNA]</scope>
    <source>
        <strain evidence="2 3">JA135</strain>
    </source>
</reference>
<evidence type="ECO:0000256" key="1">
    <source>
        <dbReference type="SAM" id="SignalP"/>
    </source>
</evidence>
<name>A0A7W6WMA6_9PROT</name>
<organism evidence="2 3">
    <name type="scientific">Roseospira goensis</name>
    <dbReference type="NCBI Taxonomy" id="391922"/>
    <lineage>
        <taxon>Bacteria</taxon>
        <taxon>Pseudomonadati</taxon>
        <taxon>Pseudomonadota</taxon>
        <taxon>Alphaproteobacteria</taxon>
        <taxon>Rhodospirillales</taxon>
        <taxon>Rhodospirillaceae</taxon>
        <taxon>Roseospira</taxon>
    </lineage>
</organism>
<comment type="caution">
    <text evidence="2">The sequence shown here is derived from an EMBL/GenBank/DDBJ whole genome shotgun (WGS) entry which is preliminary data.</text>
</comment>
<gene>
    <name evidence="2" type="ORF">GGD88_003623</name>
</gene>
<evidence type="ECO:0000313" key="3">
    <source>
        <dbReference type="Proteomes" id="UP000555728"/>
    </source>
</evidence>
<feature type="signal peptide" evidence="1">
    <location>
        <begin position="1"/>
        <end position="25"/>
    </location>
</feature>
<proteinExistence type="predicted"/>
<accession>A0A7W6WMA6</accession>